<dbReference type="EMBL" id="CAFBMR010000067">
    <property type="protein sequence ID" value="CAB4921391.1"/>
    <property type="molecule type" value="Genomic_DNA"/>
</dbReference>
<feature type="domain" description="Hflx-type G" evidence="9">
    <location>
        <begin position="241"/>
        <end position="406"/>
    </location>
</feature>
<comment type="subcellular location">
    <subcellularLocation>
        <location evidence="1">Cytoplasm</location>
    </subcellularLocation>
</comment>
<keyword evidence="2" id="KW-0963">Cytoplasm</keyword>
<name>A0A6J7HK57_9ZZZZ</name>
<dbReference type="SUPFAM" id="SSF52540">
    <property type="entry name" value="P-loop containing nucleoside triphosphate hydrolases"/>
    <property type="match status" value="1"/>
</dbReference>
<evidence type="ECO:0000256" key="1">
    <source>
        <dbReference type="ARBA" id="ARBA00004496"/>
    </source>
</evidence>
<evidence type="ECO:0000256" key="4">
    <source>
        <dbReference type="ARBA" id="ARBA00022741"/>
    </source>
</evidence>
<dbReference type="Pfam" id="PF16360">
    <property type="entry name" value="GTP-bdg_M"/>
    <property type="match status" value="1"/>
</dbReference>
<sequence>MTDSFDEESFDLQDRQALRRVPGLSTELEDISEVEYRQVRLERVVLAGVWTEGTLEDAERSMQELARLAETAGSVVLEGLIQRRDKPDPATYLGSGKARELRDAVLSTGADTVICDGELTPGQLRQLEDVVKVKVVDRTWLILDIFAQHASSREGKAQVSLAQMQYLLPRLRGWGESLSRQAGGRAGGATGGVGTRGPGETKIETDRRRIRAQMTKLRRELKEMEKASTTQRQSRRRSGTPAVAIAGYTNAGKSSLLNRLTGAGVLVEDSLFATLDPTVRRCTTPAGREFTLADTVGFVRHLPHALVEAFRSTLEEVTSADLILHVVDGSDSAPEVQIAAVREVLNEIGAGGVRELIVINKADVADPELLSRLLRWESDSVVISARTGEGLAGLLEVVERYLPQGLVDVDLVIPYSRGDLISRAHREGEGVHEEHIEAGTRLTAKVPEELSALLSAAAGTRPA</sequence>
<feature type="compositionally biased region" description="Gly residues" evidence="8">
    <location>
        <begin position="184"/>
        <end position="197"/>
    </location>
</feature>
<evidence type="ECO:0000256" key="2">
    <source>
        <dbReference type="ARBA" id="ARBA00022490"/>
    </source>
</evidence>
<dbReference type="InterPro" id="IPR006073">
    <property type="entry name" value="GTP-bd"/>
</dbReference>
<evidence type="ECO:0000256" key="5">
    <source>
        <dbReference type="ARBA" id="ARBA00022842"/>
    </source>
</evidence>
<dbReference type="InterPro" id="IPR027417">
    <property type="entry name" value="P-loop_NTPase"/>
</dbReference>
<dbReference type="GO" id="GO:0046872">
    <property type="term" value="F:metal ion binding"/>
    <property type="evidence" value="ECO:0007669"/>
    <property type="project" value="UniProtKB-KW"/>
</dbReference>
<evidence type="ECO:0000256" key="3">
    <source>
        <dbReference type="ARBA" id="ARBA00022723"/>
    </source>
</evidence>
<organism evidence="10">
    <name type="scientific">freshwater metagenome</name>
    <dbReference type="NCBI Taxonomy" id="449393"/>
    <lineage>
        <taxon>unclassified sequences</taxon>
        <taxon>metagenomes</taxon>
        <taxon>ecological metagenomes</taxon>
    </lineage>
</organism>
<dbReference type="GO" id="GO:0043022">
    <property type="term" value="F:ribosome binding"/>
    <property type="evidence" value="ECO:0007669"/>
    <property type="project" value="TreeGrafter"/>
</dbReference>
<dbReference type="CDD" id="cd01878">
    <property type="entry name" value="HflX"/>
    <property type="match status" value="1"/>
</dbReference>
<keyword evidence="4" id="KW-0547">Nucleotide-binding</keyword>
<evidence type="ECO:0000256" key="8">
    <source>
        <dbReference type="SAM" id="MobiDB-lite"/>
    </source>
</evidence>
<dbReference type="AlphaFoldDB" id="A0A6J7HK57"/>
<dbReference type="PIRSF" id="PIRSF006809">
    <property type="entry name" value="GTP-binding_hflX_prd"/>
    <property type="match status" value="1"/>
</dbReference>
<evidence type="ECO:0000313" key="10">
    <source>
        <dbReference type="EMBL" id="CAB4921391.1"/>
    </source>
</evidence>
<dbReference type="GO" id="GO:0005525">
    <property type="term" value="F:GTP binding"/>
    <property type="evidence" value="ECO:0007669"/>
    <property type="project" value="UniProtKB-KW"/>
</dbReference>
<protein>
    <submittedName>
        <fullName evidence="10">Unannotated protein</fullName>
    </submittedName>
</protein>
<proteinExistence type="inferred from homology"/>
<feature type="region of interest" description="Disordered" evidence="8">
    <location>
        <begin position="180"/>
        <end position="201"/>
    </location>
</feature>
<keyword evidence="3" id="KW-0479">Metal-binding</keyword>
<dbReference type="InterPro" id="IPR032305">
    <property type="entry name" value="GTP-bd_M"/>
</dbReference>
<dbReference type="Gene3D" id="3.40.50.11060">
    <property type="entry name" value="GTPase HflX, N-terminal domain"/>
    <property type="match status" value="1"/>
</dbReference>
<evidence type="ECO:0000256" key="6">
    <source>
        <dbReference type="ARBA" id="ARBA00023134"/>
    </source>
</evidence>
<dbReference type="PANTHER" id="PTHR10229:SF0">
    <property type="entry name" value="GTP-BINDING PROTEIN 6-RELATED"/>
    <property type="match status" value="1"/>
</dbReference>
<dbReference type="NCBIfam" id="TIGR03156">
    <property type="entry name" value="GTP_HflX"/>
    <property type="match status" value="1"/>
</dbReference>
<evidence type="ECO:0000256" key="7">
    <source>
        <dbReference type="SAM" id="Coils"/>
    </source>
</evidence>
<accession>A0A6J7HK57</accession>
<dbReference type="PRINTS" id="PR00326">
    <property type="entry name" value="GTP1OBG"/>
</dbReference>
<dbReference type="InterPro" id="IPR042108">
    <property type="entry name" value="GTPase_HflX_N_sf"/>
</dbReference>
<keyword evidence="7" id="KW-0175">Coiled coil</keyword>
<keyword evidence="6" id="KW-0342">GTP-binding</keyword>
<dbReference type="HAMAP" id="MF_00900">
    <property type="entry name" value="GTPase_HflX"/>
    <property type="match status" value="1"/>
</dbReference>
<dbReference type="PROSITE" id="PS51705">
    <property type="entry name" value="G_HFLX"/>
    <property type="match status" value="1"/>
</dbReference>
<dbReference type="Pfam" id="PF01926">
    <property type="entry name" value="MMR_HSR1"/>
    <property type="match status" value="1"/>
</dbReference>
<dbReference type="Gene3D" id="6.10.250.2860">
    <property type="match status" value="1"/>
</dbReference>
<dbReference type="PANTHER" id="PTHR10229">
    <property type="entry name" value="GTP-BINDING PROTEIN HFLX"/>
    <property type="match status" value="1"/>
</dbReference>
<dbReference type="Pfam" id="PF13167">
    <property type="entry name" value="GTP-bdg_N"/>
    <property type="match status" value="1"/>
</dbReference>
<dbReference type="InterPro" id="IPR025121">
    <property type="entry name" value="GTPase_HflX_N"/>
</dbReference>
<feature type="coiled-coil region" evidence="7">
    <location>
        <begin position="207"/>
        <end position="234"/>
    </location>
</feature>
<dbReference type="InterPro" id="IPR016496">
    <property type="entry name" value="GTPase_HflX"/>
</dbReference>
<dbReference type="FunFam" id="3.40.50.11060:FF:000001">
    <property type="entry name" value="GTPase HflX"/>
    <property type="match status" value="1"/>
</dbReference>
<evidence type="ECO:0000259" key="9">
    <source>
        <dbReference type="PROSITE" id="PS51705"/>
    </source>
</evidence>
<dbReference type="GO" id="GO:0005737">
    <property type="term" value="C:cytoplasm"/>
    <property type="evidence" value="ECO:0007669"/>
    <property type="project" value="UniProtKB-SubCell"/>
</dbReference>
<gene>
    <name evidence="10" type="ORF">UFOPK3610_01434</name>
</gene>
<dbReference type="InterPro" id="IPR030394">
    <property type="entry name" value="G_HFLX_dom"/>
</dbReference>
<keyword evidence="5" id="KW-0460">Magnesium</keyword>
<reference evidence="10" key="1">
    <citation type="submission" date="2020-05" db="EMBL/GenBank/DDBJ databases">
        <authorList>
            <person name="Chiriac C."/>
            <person name="Salcher M."/>
            <person name="Ghai R."/>
            <person name="Kavagutti S V."/>
        </authorList>
    </citation>
    <scope>NUCLEOTIDE SEQUENCE</scope>
</reference>
<dbReference type="Gene3D" id="3.40.50.300">
    <property type="entry name" value="P-loop containing nucleotide triphosphate hydrolases"/>
    <property type="match status" value="1"/>
</dbReference>